<evidence type="ECO:0000313" key="2">
    <source>
        <dbReference type="Proteomes" id="UP000805193"/>
    </source>
</evidence>
<dbReference type="Proteomes" id="UP000805193">
    <property type="component" value="Unassembled WGS sequence"/>
</dbReference>
<accession>A0AC60Q436</accession>
<evidence type="ECO:0000313" key="1">
    <source>
        <dbReference type="EMBL" id="KAG0428526.1"/>
    </source>
</evidence>
<organism evidence="1 2">
    <name type="scientific">Ixodes persulcatus</name>
    <name type="common">Taiga tick</name>
    <dbReference type="NCBI Taxonomy" id="34615"/>
    <lineage>
        <taxon>Eukaryota</taxon>
        <taxon>Metazoa</taxon>
        <taxon>Ecdysozoa</taxon>
        <taxon>Arthropoda</taxon>
        <taxon>Chelicerata</taxon>
        <taxon>Arachnida</taxon>
        <taxon>Acari</taxon>
        <taxon>Parasitiformes</taxon>
        <taxon>Ixodida</taxon>
        <taxon>Ixodoidea</taxon>
        <taxon>Ixodidae</taxon>
        <taxon>Ixodinae</taxon>
        <taxon>Ixodes</taxon>
    </lineage>
</organism>
<sequence length="556" mass="62108">MQTPEILGSSPAPARFDLGLIPFSYESAVQSSPSTIVLQACAVLDKLRLRLAELEAEVATFGLSLRKNYIDPAEFKHLSLSGMSWRSKKRILRAYREGATRRIQELRGACDRLWIQLLGEDYKLHRDFQHWENIRKAQFHRLWPRIIRLGASSTSSFISHYKAAIATIVSTLILIATIYYLFNRSMKKQTSKTSSTTSLASDPGKGTFFSKLVPKQATMTTYTVTTTMCPSPDDLRGQMVALKATGDVPLADGEDLDFGKEHRKQDLDAHSYGEGMQQLCQVYSSKLPVALSPAERAVRMLLGRAQRLAALQSPATLSLLRAAGPLRHGSGVAFLGTMPRVSEWESIHQFDAADYRPPSIEQDNLGKGVVHLRKNVKLLRVEPAVCCQIPKQRQLAATKIQSWWRVNCSDADTIFMKKYEAMLDNAFYKVYQSEESEVTWSAEETDMLLDHSDDSTDGGSDTAQTTSEIPAPRRFDETDRMFGDMMAITGQTRPLTFADVMDSLNAPQGSVKIAEGTHSDIFRIDTIEGTSILKVISLEFIVKYWDALFAEALISL</sequence>
<gene>
    <name evidence="1" type="ORF">HPB47_024506</name>
</gene>
<keyword evidence="2" id="KW-1185">Reference proteome</keyword>
<dbReference type="EMBL" id="JABSTQ010009514">
    <property type="protein sequence ID" value="KAG0428526.1"/>
    <property type="molecule type" value="Genomic_DNA"/>
</dbReference>
<proteinExistence type="predicted"/>
<protein>
    <submittedName>
        <fullName evidence="1">Uncharacterized protein</fullName>
    </submittedName>
</protein>
<reference evidence="1 2" key="1">
    <citation type="journal article" date="2020" name="Cell">
        <title>Large-Scale Comparative Analyses of Tick Genomes Elucidate Their Genetic Diversity and Vector Capacities.</title>
        <authorList>
            <consortium name="Tick Genome and Microbiome Consortium (TIGMIC)"/>
            <person name="Jia N."/>
            <person name="Wang J."/>
            <person name="Shi W."/>
            <person name="Du L."/>
            <person name="Sun Y."/>
            <person name="Zhan W."/>
            <person name="Jiang J.F."/>
            <person name="Wang Q."/>
            <person name="Zhang B."/>
            <person name="Ji P."/>
            <person name="Bell-Sakyi L."/>
            <person name="Cui X.M."/>
            <person name="Yuan T.T."/>
            <person name="Jiang B.G."/>
            <person name="Yang W.F."/>
            <person name="Lam T.T."/>
            <person name="Chang Q.C."/>
            <person name="Ding S.J."/>
            <person name="Wang X.J."/>
            <person name="Zhu J.G."/>
            <person name="Ruan X.D."/>
            <person name="Zhao L."/>
            <person name="Wei J.T."/>
            <person name="Ye R.Z."/>
            <person name="Que T.C."/>
            <person name="Du C.H."/>
            <person name="Zhou Y.H."/>
            <person name="Cheng J.X."/>
            <person name="Dai P.F."/>
            <person name="Guo W.B."/>
            <person name="Han X.H."/>
            <person name="Huang E.J."/>
            <person name="Li L.F."/>
            <person name="Wei W."/>
            <person name="Gao Y.C."/>
            <person name="Liu J.Z."/>
            <person name="Shao H.Z."/>
            <person name="Wang X."/>
            <person name="Wang C.C."/>
            <person name="Yang T.C."/>
            <person name="Huo Q.B."/>
            <person name="Li W."/>
            <person name="Chen H.Y."/>
            <person name="Chen S.E."/>
            <person name="Zhou L.G."/>
            <person name="Ni X.B."/>
            <person name="Tian J.H."/>
            <person name="Sheng Y."/>
            <person name="Liu T."/>
            <person name="Pan Y.S."/>
            <person name="Xia L.Y."/>
            <person name="Li J."/>
            <person name="Zhao F."/>
            <person name="Cao W.C."/>
        </authorList>
    </citation>
    <scope>NUCLEOTIDE SEQUENCE [LARGE SCALE GENOMIC DNA]</scope>
    <source>
        <strain evidence="1">Iper-2018</strain>
    </source>
</reference>
<comment type="caution">
    <text evidence="1">The sequence shown here is derived from an EMBL/GenBank/DDBJ whole genome shotgun (WGS) entry which is preliminary data.</text>
</comment>
<name>A0AC60Q436_IXOPE</name>